<organism evidence="1 2">
    <name type="scientific">Hibiscus sabdariffa</name>
    <name type="common">roselle</name>
    <dbReference type="NCBI Taxonomy" id="183260"/>
    <lineage>
        <taxon>Eukaryota</taxon>
        <taxon>Viridiplantae</taxon>
        <taxon>Streptophyta</taxon>
        <taxon>Embryophyta</taxon>
        <taxon>Tracheophyta</taxon>
        <taxon>Spermatophyta</taxon>
        <taxon>Magnoliopsida</taxon>
        <taxon>eudicotyledons</taxon>
        <taxon>Gunneridae</taxon>
        <taxon>Pentapetalae</taxon>
        <taxon>rosids</taxon>
        <taxon>malvids</taxon>
        <taxon>Malvales</taxon>
        <taxon>Malvaceae</taxon>
        <taxon>Malvoideae</taxon>
        <taxon>Hibiscus</taxon>
    </lineage>
</organism>
<protein>
    <submittedName>
        <fullName evidence="1">Uncharacterized protein</fullName>
    </submittedName>
</protein>
<accession>A0ABR2EKH5</accession>
<evidence type="ECO:0000313" key="2">
    <source>
        <dbReference type="Proteomes" id="UP001472677"/>
    </source>
</evidence>
<comment type="caution">
    <text evidence="1">The sequence shown here is derived from an EMBL/GenBank/DDBJ whole genome shotgun (WGS) entry which is preliminary data.</text>
</comment>
<proteinExistence type="predicted"/>
<reference evidence="1 2" key="1">
    <citation type="journal article" date="2024" name="G3 (Bethesda)">
        <title>Genome assembly of Hibiscus sabdariffa L. provides insights into metabolisms of medicinal natural products.</title>
        <authorList>
            <person name="Kim T."/>
        </authorList>
    </citation>
    <scope>NUCLEOTIDE SEQUENCE [LARGE SCALE GENOMIC DNA]</scope>
    <source>
        <strain evidence="1">TK-2024</strain>
        <tissue evidence="1">Old leaves</tissue>
    </source>
</reference>
<keyword evidence="2" id="KW-1185">Reference proteome</keyword>
<name>A0ABR2EKH5_9ROSI</name>
<sequence>MVMVATQSGWWLRRGYTLWCNEPINVVGSLVNVVCGLWLDGSTWVRLVSQLARLAQQLWQVGLATDLTIWSNSCNLVNDNSDEDKTITIRLRVMRGNQ</sequence>
<evidence type="ECO:0000313" key="1">
    <source>
        <dbReference type="EMBL" id="KAK8562499.1"/>
    </source>
</evidence>
<gene>
    <name evidence="1" type="ORF">V6N12_010577</name>
</gene>
<dbReference type="EMBL" id="JBBPBM010000012">
    <property type="protein sequence ID" value="KAK8562499.1"/>
    <property type="molecule type" value="Genomic_DNA"/>
</dbReference>
<dbReference type="Proteomes" id="UP001472677">
    <property type="component" value="Unassembled WGS sequence"/>
</dbReference>